<evidence type="ECO:0000256" key="1">
    <source>
        <dbReference type="SAM" id="MobiDB-lite"/>
    </source>
</evidence>
<evidence type="ECO:0000259" key="2">
    <source>
        <dbReference type="Pfam" id="PF25837"/>
    </source>
</evidence>
<dbReference type="Pfam" id="PF25837">
    <property type="entry name" value="Apionate_lact_N"/>
    <property type="match status" value="1"/>
</dbReference>
<accession>A0A3D9ZSB9</accession>
<dbReference type="AlphaFoldDB" id="A0A3D9ZSB9"/>
<feature type="region of interest" description="Disordered" evidence="1">
    <location>
        <begin position="459"/>
        <end position="484"/>
    </location>
</feature>
<dbReference type="Proteomes" id="UP000256913">
    <property type="component" value="Unassembled WGS sequence"/>
</dbReference>
<organism evidence="3 4">
    <name type="scientific">Asanoa ferruginea</name>
    <dbReference type="NCBI Taxonomy" id="53367"/>
    <lineage>
        <taxon>Bacteria</taxon>
        <taxon>Bacillati</taxon>
        <taxon>Actinomycetota</taxon>
        <taxon>Actinomycetes</taxon>
        <taxon>Micromonosporales</taxon>
        <taxon>Micromonosporaceae</taxon>
        <taxon>Asanoa</taxon>
    </lineage>
</organism>
<dbReference type="RefSeq" id="WP_116071458.1">
    <property type="nucleotide sequence ID" value="NZ_BONB01000003.1"/>
</dbReference>
<feature type="domain" description="D-apionate lactonase N-terminal" evidence="2">
    <location>
        <begin position="15"/>
        <end position="216"/>
    </location>
</feature>
<dbReference type="EMBL" id="QUMQ01000001">
    <property type="protein sequence ID" value="REG00142.1"/>
    <property type="molecule type" value="Genomic_DNA"/>
</dbReference>
<name>A0A3D9ZSB9_9ACTN</name>
<gene>
    <name evidence="3" type="ORF">DFJ67_6192</name>
</gene>
<sequence length="484" mass="51449">MARFTTRADRGDGLDLRSVSHAGDEVVSRIYFAVRDRFWRTVPLTVHTGRHTQTLTGFHFEATASTGWPSHPLEVVLRYAADGDELSAEFEATARGGFDYARIGFCVLFPSAVYRGRPAASWLDGTPTGFEFPTRMVTRDHRDLAAVRFHRPFERVEGTLPGGTRVEFRFAGERFEFEDQRNWTDASYKAYSVPPSAEPVAAAGDRFAQRIRVRATPPLLRRTDGEPGTAIRLGAKLGVLPPIGLYAGRLSPRSYRPHAGFHELIAIPPALAGYDSIELPVNGAVHAADDDSVLEATAIHGDLVEQARATGLPVRLAPASFLDVAGDWRDGAGDYAPEPPPGPLPARLLGPLAATWVLASAARAVPAGVDALAYLDARLPADSPAARAVARLAALCGGDVLAVSAPPPLAALAVRDADGVAVAVANTGPDPVAFTLPDGRTERLDGFASAWFATPASHRGAEQPCSAPVQEAPNRQLPGAVSAS</sequence>
<dbReference type="OrthoDB" id="931854at2"/>
<evidence type="ECO:0000313" key="3">
    <source>
        <dbReference type="EMBL" id="REG00142.1"/>
    </source>
</evidence>
<protein>
    <recommendedName>
        <fullName evidence="2">D-apionate lactonase N-terminal domain-containing protein</fullName>
    </recommendedName>
</protein>
<comment type="caution">
    <text evidence="3">The sequence shown here is derived from an EMBL/GenBank/DDBJ whole genome shotgun (WGS) entry which is preliminary data.</text>
</comment>
<keyword evidence="4" id="KW-1185">Reference proteome</keyword>
<proteinExistence type="predicted"/>
<evidence type="ECO:0000313" key="4">
    <source>
        <dbReference type="Proteomes" id="UP000256913"/>
    </source>
</evidence>
<reference evidence="3 4" key="1">
    <citation type="submission" date="2018-08" db="EMBL/GenBank/DDBJ databases">
        <title>Sequencing the genomes of 1000 actinobacteria strains.</title>
        <authorList>
            <person name="Klenk H.-P."/>
        </authorList>
    </citation>
    <scope>NUCLEOTIDE SEQUENCE [LARGE SCALE GENOMIC DNA]</scope>
    <source>
        <strain evidence="3 4">DSM 44099</strain>
    </source>
</reference>
<dbReference type="InterPro" id="IPR058788">
    <property type="entry name" value="ApnL_N"/>
</dbReference>